<evidence type="ECO:0000256" key="1">
    <source>
        <dbReference type="SAM" id="MobiDB-lite"/>
    </source>
</evidence>
<organism evidence="2 3">
    <name type="scientific">Durusdinium trenchii</name>
    <dbReference type="NCBI Taxonomy" id="1381693"/>
    <lineage>
        <taxon>Eukaryota</taxon>
        <taxon>Sar</taxon>
        <taxon>Alveolata</taxon>
        <taxon>Dinophyceae</taxon>
        <taxon>Suessiales</taxon>
        <taxon>Symbiodiniaceae</taxon>
        <taxon>Durusdinium</taxon>
    </lineage>
</organism>
<sequence length="120" mass="13829">MAPTLWGDIGLPFLVDIQYIMVQVLEVNKKERQGRRSHFMMGRSGSCFWGQWFGEVAKRPHMLQFNKCGKSDINGQVKPHRFMRLIPFTCAGEWDELGDRPGSGRTEVHEDHEGMSYDQA</sequence>
<evidence type="ECO:0000313" key="3">
    <source>
        <dbReference type="Proteomes" id="UP001642484"/>
    </source>
</evidence>
<feature type="compositionally biased region" description="Basic and acidic residues" evidence="1">
    <location>
        <begin position="106"/>
        <end position="120"/>
    </location>
</feature>
<gene>
    <name evidence="2" type="ORF">CCMP2556_LOCUS50788</name>
</gene>
<dbReference type="Proteomes" id="UP001642484">
    <property type="component" value="Unassembled WGS sequence"/>
</dbReference>
<keyword evidence="3" id="KW-1185">Reference proteome</keyword>
<dbReference type="EMBL" id="CAXAMN010027162">
    <property type="protein sequence ID" value="CAK9109081.1"/>
    <property type="molecule type" value="Genomic_DNA"/>
</dbReference>
<reference evidence="2 3" key="1">
    <citation type="submission" date="2024-02" db="EMBL/GenBank/DDBJ databases">
        <authorList>
            <person name="Chen Y."/>
            <person name="Shah S."/>
            <person name="Dougan E. K."/>
            <person name="Thang M."/>
            <person name="Chan C."/>
        </authorList>
    </citation>
    <scope>NUCLEOTIDE SEQUENCE [LARGE SCALE GENOMIC DNA]</scope>
</reference>
<protein>
    <submittedName>
        <fullName evidence="2">Uncharacterized protein</fullName>
    </submittedName>
</protein>
<accession>A0ABP0S9Q4</accession>
<evidence type="ECO:0000313" key="2">
    <source>
        <dbReference type="EMBL" id="CAK9109081.1"/>
    </source>
</evidence>
<name>A0ABP0S9Q4_9DINO</name>
<comment type="caution">
    <text evidence="2">The sequence shown here is derived from an EMBL/GenBank/DDBJ whole genome shotgun (WGS) entry which is preliminary data.</text>
</comment>
<feature type="region of interest" description="Disordered" evidence="1">
    <location>
        <begin position="98"/>
        <end position="120"/>
    </location>
</feature>
<proteinExistence type="predicted"/>